<gene>
    <name evidence="1" type="ORF">EYF80_053241</name>
</gene>
<reference evidence="1 2" key="1">
    <citation type="submission" date="2019-03" db="EMBL/GenBank/DDBJ databases">
        <title>First draft genome of Liparis tanakae, snailfish: a comprehensive survey of snailfish specific genes.</title>
        <authorList>
            <person name="Kim W."/>
            <person name="Song I."/>
            <person name="Jeong J.-H."/>
            <person name="Kim D."/>
            <person name="Kim S."/>
            <person name="Ryu S."/>
            <person name="Song J.Y."/>
            <person name="Lee S.K."/>
        </authorList>
    </citation>
    <scope>NUCLEOTIDE SEQUENCE [LARGE SCALE GENOMIC DNA]</scope>
    <source>
        <tissue evidence="1">Muscle</tissue>
    </source>
</reference>
<evidence type="ECO:0000313" key="1">
    <source>
        <dbReference type="EMBL" id="TNN36584.1"/>
    </source>
</evidence>
<dbReference type="Proteomes" id="UP000314294">
    <property type="component" value="Unassembled WGS sequence"/>
</dbReference>
<dbReference type="EMBL" id="SRLO01001598">
    <property type="protein sequence ID" value="TNN36584.1"/>
    <property type="molecule type" value="Genomic_DNA"/>
</dbReference>
<dbReference type="AlphaFoldDB" id="A0A4Z2F728"/>
<organism evidence="1 2">
    <name type="scientific">Liparis tanakae</name>
    <name type="common">Tanaka's snailfish</name>
    <dbReference type="NCBI Taxonomy" id="230148"/>
    <lineage>
        <taxon>Eukaryota</taxon>
        <taxon>Metazoa</taxon>
        <taxon>Chordata</taxon>
        <taxon>Craniata</taxon>
        <taxon>Vertebrata</taxon>
        <taxon>Euteleostomi</taxon>
        <taxon>Actinopterygii</taxon>
        <taxon>Neopterygii</taxon>
        <taxon>Teleostei</taxon>
        <taxon>Neoteleostei</taxon>
        <taxon>Acanthomorphata</taxon>
        <taxon>Eupercaria</taxon>
        <taxon>Perciformes</taxon>
        <taxon>Cottioidei</taxon>
        <taxon>Cottales</taxon>
        <taxon>Liparidae</taxon>
        <taxon>Liparis</taxon>
    </lineage>
</organism>
<keyword evidence="2" id="KW-1185">Reference proteome</keyword>
<accession>A0A4Z2F728</accession>
<comment type="caution">
    <text evidence="1">The sequence shown here is derived from an EMBL/GenBank/DDBJ whole genome shotgun (WGS) entry which is preliminary data.</text>
</comment>
<proteinExistence type="predicted"/>
<name>A0A4Z2F728_9TELE</name>
<sequence length="311" mass="34021">MSLEDVEQPRLMGMFSDVPRTGSGLSPVRGPGPAGAPGGGLRDCRLLPSTCSRLCFAASASETLMVLWSRVLWSWFQGPVVQGPVFRVLWSWFQGPVVQGPGSRVLAPGPRAPVVGVWRPPGSTPRASSHGPVYSGGGLASPRVHATSFYSWTRLQRWRSGVPQGPRHELLLMDPSTAVHTAGNRVRVDLQLHQAIDGDAGGLEVWWLQHESVTRETFEEPRANVDPPPPEAERVLILSTGVLFPGSLELQLHIGLLLLTWPRCDCQRASELQADPPWCSGVVGSWKTWKSHGILKWSFPGLEDSWNKLKS</sequence>
<protein>
    <submittedName>
        <fullName evidence="1">Uncharacterized protein</fullName>
    </submittedName>
</protein>
<evidence type="ECO:0000313" key="2">
    <source>
        <dbReference type="Proteomes" id="UP000314294"/>
    </source>
</evidence>